<organism evidence="1 2">
    <name type="scientific">Escherichia coli</name>
    <dbReference type="NCBI Taxonomy" id="562"/>
    <lineage>
        <taxon>Bacteria</taxon>
        <taxon>Pseudomonadati</taxon>
        <taxon>Pseudomonadota</taxon>
        <taxon>Gammaproteobacteria</taxon>
        <taxon>Enterobacterales</taxon>
        <taxon>Enterobacteriaceae</taxon>
        <taxon>Escherichia</taxon>
    </lineage>
</organism>
<evidence type="ECO:0000313" key="1">
    <source>
        <dbReference type="EMBL" id="STN26069.1"/>
    </source>
</evidence>
<gene>
    <name evidence="1" type="ORF">NCTC13148_06496</name>
</gene>
<evidence type="ECO:0000313" key="2">
    <source>
        <dbReference type="Proteomes" id="UP000254255"/>
    </source>
</evidence>
<dbReference type="Proteomes" id="UP000254255">
    <property type="component" value="Unassembled WGS sequence"/>
</dbReference>
<accession>A0A377F881</accession>
<protein>
    <submittedName>
        <fullName evidence="1">Uncharacterized protein</fullName>
    </submittedName>
</protein>
<sequence length="53" mass="6127">MTERGQYFGEQELMRHILPPDFTGLLFREPLMLNRIVQHCPRIVTASACIPVT</sequence>
<reference evidence="1 2" key="1">
    <citation type="submission" date="2018-06" db="EMBL/GenBank/DDBJ databases">
        <authorList>
            <consortium name="Pathogen Informatics"/>
            <person name="Doyle S."/>
        </authorList>
    </citation>
    <scope>NUCLEOTIDE SEQUENCE [LARGE SCALE GENOMIC DNA]</scope>
    <source>
        <strain evidence="1 2">NCTC13148</strain>
    </source>
</reference>
<name>A0A377F881_ECOLX</name>
<dbReference type="AlphaFoldDB" id="A0A377F881"/>
<dbReference type="EMBL" id="UGET01000006">
    <property type="protein sequence ID" value="STN26069.1"/>
    <property type="molecule type" value="Genomic_DNA"/>
</dbReference>
<proteinExistence type="predicted"/>